<gene>
    <name evidence="3" type="ORF">B4U80_01769</name>
</gene>
<dbReference type="Pfam" id="PF00379">
    <property type="entry name" value="Chitin_bind_4"/>
    <property type="match status" value="1"/>
</dbReference>
<dbReference type="GO" id="GO:0042302">
    <property type="term" value="F:structural constituent of cuticle"/>
    <property type="evidence" value="ECO:0007669"/>
    <property type="project" value="UniProtKB-UniRule"/>
</dbReference>
<sequence length="314" mass="35631">MIDKTIETIVANICHAAIDSSSQPLRRTRRQNEVDIITDERGGAREVDIITGRSGNLDEIDVITDGEGFSEVDIIRGGRRRGTARRIVERRVVERRRPTTTRRRDDTEIDIITGGRRSGLREIDILTGDRRSGVREIDILTGDRRSGVREIDIIRRRPGERRTTTTTTTRRRSEVDDILEERRPSSRRVIDEGIDAVEVDKFKPMPYKFQYIAPNHKSTVERSEEGDVNGVVRGFYRMDLGNGLFRYVDYIADSGGYRAAIRSNEPGIGGGTNIALDLDETPKDLKERDLDLRAASEADDLGRSVYYLINKEVL</sequence>
<dbReference type="EMBL" id="NCKV01000131">
    <property type="protein sequence ID" value="RWS31548.1"/>
    <property type="molecule type" value="Genomic_DNA"/>
</dbReference>
<dbReference type="InterPro" id="IPR000618">
    <property type="entry name" value="Insect_cuticle"/>
</dbReference>
<organism evidence="3 4">
    <name type="scientific">Leptotrombidium deliense</name>
    <dbReference type="NCBI Taxonomy" id="299467"/>
    <lineage>
        <taxon>Eukaryota</taxon>
        <taxon>Metazoa</taxon>
        <taxon>Ecdysozoa</taxon>
        <taxon>Arthropoda</taxon>
        <taxon>Chelicerata</taxon>
        <taxon>Arachnida</taxon>
        <taxon>Acari</taxon>
        <taxon>Acariformes</taxon>
        <taxon>Trombidiformes</taxon>
        <taxon>Prostigmata</taxon>
        <taxon>Anystina</taxon>
        <taxon>Parasitengona</taxon>
        <taxon>Trombiculoidea</taxon>
        <taxon>Trombiculidae</taxon>
        <taxon>Leptotrombidium</taxon>
    </lineage>
</organism>
<evidence type="ECO:0000313" key="4">
    <source>
        <dbReference type="Proteomes" id="UP000288716"/>
    </source>
</evidence>
<dbReference type="InterPro" id="IPR031311">
    <property type="entry name" value="CHIT_BIND_RR_consensus"/>
</dbReference>
<evidence type="ECO:0000256" key="1">
    <source>
        <dbReference type="ARBA" id="ARBA00022460"/>
    </source>
</evidence>
<name>A0A443SVJ8_9ACAR</name>
<dbReference type="OrthoDB" id="7255276at2759"/>
<protein>
    <submittedName>
        <fullName evidence="3">Cuticle protein 10.9-like protein</fullName>
    </submittedName>
</protein>
<evidence type="ECO:0000313" key="3">
    <source>
        <dbReference type="EMBL" id="RWS31548.1"/>
    </source>
</evidence>
<keyword evidence="4" id="KW-1185">Reference proteome</keyword>
<reference evidence="3 4" key="1">
    <citation type="journal article" date="2018" name="Gigascience">
        <title>Genomes of trombidid mites reveal novel predicted allergens and laterally-transferred genes associated with secondary metabolism.</title>
        <authorList>
            <person name="Dong X."/>
            <person name="Chaisiri K."/>
            <person name="Xia D."/>
            <person name="Armstrong S.D."/>
            <person name="Fang Y."/>
            <person name="Donnelly M.J."/>
            <person name="Kadowaki T."/>
            <person name="McGarry J.W."/>
            <person name="Darby A.C."/>
            <person name="Makepeace B.L."/>
        </authorList>
    </citation>
    <scope>NUCLEOTIDE SEQUENCE [LARGE SCALE GENOMIC DNA]</scope>
    <source>
        <strain evidence="3">UoL-UT</strain>
    </source>
</reference>
<keyword evidence="1 2" id="KW-0193">Cuticle</keyword>
<comment type="caution">
    <text evidence="3">The sequence shown here is derived from an EMBL/GenBank/DDBJ whole genome shotgun (WGS) entry which is preliminary data.</text>
</comment>
<dbReference type="PROSITE" id="PS00233">
    <property type="entry name" value="CHIT_BIND_RR_1"/>
    <property type="match status" value="1"/>
</dbReference>
<dbReference type="PROSITE" id="PS51155">
    <property type="entry name" value="CHIT_BIND_RR_2"/>
    <property type="match status" value="1"/>
</dbReference>
<proteinExistence type="predicted"/>
<dbReference type="AlphaFoldDB" id="A0A443SVJ8"/>
<dbReference type="Proteomes" id="UP000288716">
    <property type="component" value="Unassembled WGS sequence"/>
</dbReference>
<evidence type="ECO:0000256" key="2">
    <source>
        <dbReference type="PROSITE-ProRule" id="PRU00497"/>
    </source>
</evidence>
<accession>A0A443SVJ8</accession>
<dbReference type="VEuPathDB" id="VectorBase:LDEU000490"/>